<accession>A0A6G0YID3</accession>
<reference evidence="2 3" key="1">
    <citation type="submission" date="2019-08" db="EMBL/GenBank/DDBJ databases">
        <title>Whole genome of Aphis craccivora.</title>
        <authorList>
            <person name="Voronova N.V."/>
            <person name="Shulinski R.S."/>
            <person name="Bandarenka Y.V."/>
            <person name="Zhorov D.G."/>
            <person name="Warner D."/>
        </authorList>
    </citation>
    <scope>NUCLEOTIDE SEQUENCE [LARGE SCALE GENOMIC DNA]</scope>
    <source>
        <strain evidence="2">180601</strain>
        <tissue evidence="2">Whole Body</tissue>
    </source>
</reference>
<dbReference type="AlphaFoldDB" id="A0A6G0YID3"/>
<feature type="region of interest" description="Disordered" evidence="1">
    <location>
        <begin position="16"/>
        <end position="107"/>
    </location>
</feature>
<gene>
    <name evidence="2" type="ORF">FWK35_00018328</name>
</gene>
<name>A0A6G0YID3_APHCR</name>
<dbReference type="Proteomes" id="UP000478052">
    <property type="component" value="Unassembled WGS sequence"/>
</dbReference>
<feature type="compositionally biased region" description="Basic and acidic residues" evidence="1">
    <location>
        <begin position="62"/>
        <end position="86"/>
    </location>
</feature>
<comment type="caution">
    <text evidence="2">The sequence shown here is derived from an EMBL/GenBank/DDBJ whole genome shotgun (WGS) entry which is preliminary data.</text>
</comment>
<keyword evidence="3" id="KW-1185">Reference proteome</keyword>
<feature type="compositionally biased region" description="Basic and acidic residues" evidence="1">
    <location>
        <begin position="45"/>
        <end position="54"/>
    </location>
</feature>
<protein>
    <submittedName>
        <fullName evidence="2">Uncharacterized protein</fullName>
    </submittedName>
</protein>
<organism evidence="2 3">
    <name type="scientific">Aphis craccivora</name>
    <name type="common">Cowpea aphid</name>
    <dbReference type="NCBI Taxonomy" id="307492"/>
    <lineage>
        <taxon>Eukaryota</taxon>
        <taxon>Metazoa</taxon>
        <taxon>Ecdysozoa</taxon>
        <taxon>Arthropoda</taxon>
        <taxon>Hexapoda</taxon>
        <taxon>Insecta</taxon>
        <taxon>Pterygota</taxon>
        <taxon>Neoptera</taxon>
        <taxon>Paraneoptera</taxon>
        <taxon>Hemiptera</taxon>
        <taxon>Sternorrhyncha</taxon>
        <taxon>Aphidomorpha</taxon>
        <taxon>Aphidoidea</taxon>
        <taxon>Aphididae</taxon>
        <taxon>Aphidini</taxon>
        <taxon>Aphis</taxon>
        <taxon>Aphis</taxon>
    </lineage>
</organism>
<evidence type="ECO:0000313" key="3">
    <source>
        <dbReference type="Proteomes" id="UP000478052"/>
    </source>
</evidence>
<evidence type="ECO:0000256" key="1">
    <source>
        <dbReference type="SAM" id="MobiDB-lite"/>
    </source>
</evidence>
<sequence length="107" mass="12304">MGIYTSTFRKALHSLTSSPIVKYFQNTDDRRPDEPTPTPYSNRQADQRDNRDQKQPTNSSRGNDHRAGINERNDADFSEQRLESHRTAKHTTATIDPVLPLTDHLQK</sequence>
<dbReference type="EMBL" id="VUJU01003827">
    <property type="protein sequence ID" value="KAF0756554.1"/>
    <property type="molecule type" value="Genomic_DNA"/>
</dbReference>
<evidence type="ECO:0000313" key="2">
    <source>
        <dbReference type="EMBL" id="KAF0756554.1"/>
    </source>
</evidence>
<proteinExistence type="predicted"/>